<dbReference type="Proteomes" id="UP000696573">
    <property type="component" value="Unassembled WGS sequence"/>
</dbReference>
<dbReference type="Pfam" id="PF24539">
    <property type="entry name" value="DUF7600"/>
    <property type="match status" value="1"/>
</dbReference>
<sequence length="243" mass="27405">MLQSPHDQMIGVTCQGQSRATCFEPEGVSNEDQQHWSTAGRTVRTPTITPFYFGCLPLRSRQVIWVNPLRIARLMVSFISINDTKYISGLRLIKEQGGDDCLGYIYPATEEPICLPQPAEIRERCFGVDFRGIKATSLKTESGWNSPYYYLPFTTCFFGPAENPALSTLIQVVAYAYDMFTLAGLETIHTDDSKNILLGRRGPSDNRPGNRVYEYSKDRHLPFSIDRPEGGANHRRTGREKLG</sequence>
<protein>
    <recommendedName>
        <fullName evidence="2">DUF7600 domain-containing protein</fullName>
    </recommendedName>
</protein>
<proteinExistence type="predicted"/>
<keyword evidence="4" id="KW-1185">Reference proteome</keyword>
<feature type="compositionally biased region" description="Basic and acidic residues" evidence="1">
    <location>
        <begin position="214"/>
        <end position="229"/>
    </location>
</feature>
<reference evidence="3" key="1">
    <citation type="submission" date="2021-10" db="EMBL/GenBank/DDBJ databases">
        <authorList>
            <person name="Piombo E."/>
        </authorList>
    </citation>
    <scope>NUCLEOTIDE SEQUENCE</scope>
</reference>
<comment type="caution">
    <text evidence="3">The sequence shown here is derived from an EMBL/GenBank/DDBJ whole genome shotgun (WGS) entry which is preliminary data.</text>
</comment>
<feature type="compositionally biased region" description="Basic residues" evidence="1">
    <location>
        <begin position="233"/>
        <end position="243"/>
    </location>
</feature>
<evidence type="ECO:0000313" key="3">
    <source>
        <dbReference type="EMBL" id="CAH0042790.1"/>
    </source>
</evidence>
<feature type="domain" description="DUF7600" evidence="2">
    <location>
        <begin position="21"/>
        <end position="148"/>
    </location>
</feature>
<evidence type="ECO:0000256" key="1">
    <source>
        <dbReference type="SAM" id="MobiDB-lite"/>
    </source>
</evidence>
<dbReference type="OrthoDB" id="5273847at2759"/>
<dbReference type="AlphaFoldDB" id="A0A9N9YYE8"/>
<dbReference type="InterPro" id="IPR056021">
    <property type="entry name" value="DUF7600"/>
</dbReference>
<gene>
    <name evidence="3" type="ORF">CRHIZ90672A_00004812</name>
</gene>
<evidence type="ECO:0000259" key="2">
    <source>
        <dbReference type="Pfam" id="PF24539"/>
    </source>
</evidence>
<feature type="region of interest" description="Disordered" evidence="1">
    <location>
        <begin position="199"/>
        <end position="243"/>
    </location>
</feature>
<organism evidence="3 4">
    <name type="scientific">Clonostachys rhizophaga</name>
    <dbReference type="NCBI Taxonomy" id="160324"/>
    <lineage>
        <taxon>Eukaryota</taxon>
        <taxon>Fungi</taxon>
        <taxon>Dikarya</taxon>
        <taxon>Ascomycota</taxon>
        <taxon>Pezizomycotina</taxon>
        <taxon>Sordariomycetes</taxon>
        <taxon>Hypocreomycetidae</taxon>
        <taxon>Hypocreales</taxon>
        <taxon>Bionectriaceae</taxon>
        <taxon>Clonostachys</taxon>
    </lineage>
</organism>
<evidence type="ECO:0000313" key="4">
    <source>
        <dbReference type="Proteomes" id="UP000696573"/>
    </source>
</evidence>
<name>A0A9N9YYE8_9HYPO</name>
<accession>A0A9N9YYE8</accession>
<dbReference type="EMBL" id="CABFNQ020000768">
    <property type="protein sequence ID" value="CAH0042790.1"/>
    <property type="molecule type" value="Genomic_DNA"/>
</dbReference>